<feature type="transmembrane region" description="Helical" evidence="8">
    <location>
        <begin position="268"/>
        <end position="293"/>
    </location>
</feature>
<reference evidence="10 11" key="1">
    <citation type="submission" date="2024-09" db="EMBL/GenBank/DDBJ databases">
        <title>T2T genomes of carrot and Alternaria dauci and their utility for understanding host-pathogen interaction during carrot leaf blight disease.</title>
        <authorList>
            <person name="Liu W."/>
            <person name="Xu S."/>
            <person name="Ou C."/>
            <person name="Liu X."/>
            <person name="Zhuang F."/>
            <person name="Deng X.W."/>
        </authorList>
    </citation>
    <scope>NUCLEOTIDE SEQUENCE [LARGE SCALE GENOMIC DNA]</scope>
    <source>
        <strain evidence="10 11">A2016</strain>
    </source>
</reference>
<keyword evidence="3" id="KW-0645">Protease</keyword>
<dbReference type="InterPro" id="IPR011650">
    <property type="entry name" value="Peptidase_M20_dimer"/>
</dbReference>
<evidence type="ECO:0000256" key="7">
    <source>
        <dbReference type="SAM" id="MobiDB-lite"/>
    </source>
</evidence>
<feature type="domain" description="Major facilitator superfamily (MFS) profile" evidence="9">
    <location>
        <begin position="39"/>
        <end position="476"/>
    </location>
</feature>
<comment type="similarity">
    <text evidence="2">Belongs to the peptidase M20A family.</text>
</comment>
<dbReference type="Pfam" id="PF01546">
    <property type="entry name" value="Peptidase_M20"/>
    <property type="match status" value="1"/>
</dbReference>
<dbReference type="EMBL" id="JBHGVX010000007">
    <property type="protein sequence ID" value="KAL1794535.1"/>
    <property type="molecule type" value="Genomic_DNA"/>
</dbReference>
<dbReference type="Gene3D" id="1.10.150.900">
    <property type="match status" value="1"/>
</dbReference>
<gene>
    <name evidence="10" type="ORF">ACET3X_007956</name>
</gene>
<dbReference type="Pfam" id="PF07687">
    <property type="entry name" value="M20_dimer"/>
    <property type="match status" value="1"/>
</dbReference>
<keyword evidence="6" id="KW-0862">Zinc</keyword>
<dbReference type="SUPFAM" id="SSF53187">
    <property type="entry name" value="Zn-dependent exopeptidases"/>
    <property type="match status" value="1"/>
</dbReference>
<feature type="transmembrane region" description="Helical" evidence="8">
    <location>
        <begin position="130"/>
        <end position="153"/>
    </location>
</feature>
<evidence type="ECO:0000313" key="10">
    <source>
        <dbReference type="EMBL" id="KAL1794535.1"/>
    </source>
</evidence>
<accession>A0ABR3UDG4</accession>
<dbReference type="PROSITE" id="PS50850">
    <property type="entry name" value="MFS"/>
    <property type="match status" value="1"/>
</dbReference>
<name>A0ABR3UDG4_9PLEO</name>
<dbReference type="Pfam" id="PF07690">
    <property type="entry name" value="MFS_1"/>
    <property type="match status" value="1"/>
</dbReference>
<evidence type="ECO:0000256" key="4">
    <source>
        <dbReference type="ARBA" id="ARBA00022723"/>
    </source>
</evidence>
<dbReference type="InterPro" id="IPR020846">
    <property type="entry name" value="MFS_dom"/>
</dbReference>
<dbReference type="RefSeq" id="XP_069305119.1">
    <property type="nucleotide sequence ID" value="XM_069454159.1"/>
</dbReference>
<dbReference type="Proteomes" id="UP001578633">
    <property type="component" value="Chromosome 7"/>
</dbReference>
<comment type="subcellular location">
    <subcellularLocation>
        <location evidence="1">Membrane</location>
        <topology evidence="1">Multi-pass membrane protein</topology>
    </subcellularLocation>
</comment>
<dbReference type="CDD" id="cd05674">
    <property type="entry name" value="M20_yscS"/>
    <property type="match status" value="1"/>
</dbReference>
<evidence type="ECO:0000256" key="2">
    <source>
        <dbReference type="ARBA" id="ARBA00006247"/>
    </source>
</evidence>
<evidence type="ECO:0000313" key="11">
    <source>
        <dbReference type="Proteomes" id="UP001578633"/>
    </source>
</evidence>
<feature type="transmembrane region" description="Helical" evidence="8">
    <location>
        <begin position="165"/>
        <end position="186"/>
    </location>
</feature>
<evidence type="ECO:0000256" key="8">
    <source>
        <dbReference type="SAM" id="Phobius"/>
    </source>
</evidence>
<dbReference type="Gene3D" id="3.30.70.360">
    <property type="match status" value="1"/>
</dbReference>
<dbReference type="InterPro" id="IPR047177">
    <property type="entry name" value="Pept_M20A"/>
</dbReference>
<keyword evidence="4" id="KW-0479">Metal-binding</keyword>
<proteinExistence type="inferred from homology"/>
<dbReference type="InterPro" id="IPR002933">
    <property type="entry name" value="Peptidase_M20"/>
</dbReference>
<keyword evidence="5" id="KW-0378">Hydrolase</keyword>
<dbReference type="PANTHER" id="PTHR45962">
    <property type="entry name" value="N-FATTY-ACYL-AMINO ACID SYNTHASE/HYDROLASE PM20D1"/>
    <property type="match status" value="1"/>
</dbReference>
<dbReference type="InterPro" id="IPR036259">
    <property type="entry name" value="MFS_trans_sf"/>
</dbReference>
<comment type="caution">
    <text evidence="10">The sequence shown here is derived from an EMBL/GenBank/DDBJ whole genome shotgun (WGS) entry which is preliminary data.</text>
</comment>
<dbReference type="GeneID" id="96088278"/>
<feature type="transmembrane region" description="Helical" evidence="8">
    <location>
        <begin position="305"/>
        <end position="324"/>
    </location>
</feature>
<dbReference type="InterPro" id="IPR011701">
    <property type="entry name" value="MFS"/>
</dbReference>
<evidence type="ECO:0000256" key="6">
    <source>
        <dbReference type="ARBA" id="ARBA00022833"/>
    </source>
</evidence>
<keyword evidence="8" id="KW-0472">Membrane</keyword>
<organism evidence="10 11">
    <name type="scientific">Alternaria dauci</name>
    <dbReference type="NCBI Taxonomy" id="48095"/>
    <lineage>
        <taxon>Eukaryota</taxon>
        <taxon>Fungi</taxon>
        <taxon>Dikarya</taxon>
        <taxon>Ascomycota</taxon>
        <taxon>Pezizomycotina</taxon>
        <taxon>Dothideomycetes</taxon>
        <taxon>Pleosporomycetidae</taxon>
        <taxon>Pleosporales</taxon>
        <taxon>Pleosporineae</taxon>
        <taxon>Pleosporaceae</taxon>
        <taxon>Alternaria</taxon>
        <taxon>Alternaria sect. Porri</taxon>
    </lineage>
</organism>
<evidence type="ECO:0000256" key="1">
    <source>
        <dbReference type="ARBA" id="ARBA00004141"/>
    </source>
</evidence>
<evidence type="ECO:0000259" key="9">
    <source>
        <dbReference type="PROSITE" id="PS50850"/>
    </source>
</evidence>
<dbReference type="SUPFAM" id="SSF55031">
    <property type="entry name" value="Bacterial exopeptidase dimerisation domain"/>
    <property type="match status" value="1"/>
</dbReference>
<dbReference type="PROSITE" id="PS00759">
    <property type="entry name" value="ARGE_DAPE_CPG2_2"/>
    <property type="match status" value="1"/>
</dbReference>
<dbReference type="Gene3D" id="1.20.1250.20">
    <property type="entry name" value="MFS general substrate transporter like domains"/>
    <property type="match status" value="2"/>
</dbReference>
<feature type="region of interest" description="Disordered" evidence="7">
    <location>
        <begin position="1"/>
        <end position="21"/>
    </location>
</feature>
<dbReference type="InterPro" id="IPR036264">
    <property type="entry name" value="Bact_exopeptidase_dim_dom"/>
</dbReference>
<feature type="transmembrane region" description="Helical" evidence="8">
    <location>
        <begin position="331"/>
        <end position="351"/>
    </location>
</feature>
<keyword evidence="8" id="KW-1133">Transmembrane helix</keyword>
<feature type="transmembrane region" description="Helical" evidence="8">
    <location>
        <begin position="198"/>
        <end position="220"/>
    </location>
</feature>
<feature type="transmembrane region" description="Helical" evidence="8">
    <location>
        <begin position="76"/>
        <end position="98"/>
    </location>
</feature>
<sequence>MASEKDITPVAPDSSDSDVEVVPGSINEKKLLRTLDLRLLPAVSILYLLSFLDRSNVANARIEGLTVDLGMTGNQYLTGLTLYFIGYVLFEIPCNIILKRTTPKFWLPTLTVAWGVVATLMGVTQNLAGFFVVRFFLGVTESGLFPGVVYYLSMWYKRNERQYRISLFFSCASLAGAFGGILAYGIAHMRNVGGYAGWRWIFILEGILTVLIGIVAYWFISNYPSTVSWLSEEERAFIQGRLKADSDATNDEKFSWAEVRIAAKDIKIWLYALAFHTMSLPLYTLSLFLPTIIRDMGYTSAQSQLLTIPPYAVATLFTIFWAILSERYARRALFILTTSTVAIIGYIILLANTDPKARPGVSYVGTFFAAIGIYPSVALILCWPAINTKELDDMESYLASDAFRDVAVERLSGAVKIPTQSYDDMGEIGSDPRWDIMYSFADYLEKTFPLTHATLQLEKVNTHGLLYTWAGTDASSKPNLLMAHQDVVPVPDSTVKQWTHPPFSGHYDGKFVWGRGASDCKNQLMAILNSVEALISAGFTPQRTVILSFGFDEEISGREGAQHLADYLVKKLGHNSIAAIIDEGAVNVESWGAHFAIPGVAEKGYIDVDIVVRMPGGHSSIPPAHNGIGVASELITSIEANPYEPHLFDENPYLGLLQCGAEHALEFPRHLGKLLDKRSKRSATCSKKSTKDALALEAAKAGPGIKYLFTTSVAVDIIHGGVKTNALPERTQITVNHRINVGSSSLAVKNHITSLAAQVAHKYNLTLHAFNGTETPSSITLSHGPTMLEPAPVTPTSLHSSSSNKTVTPYQVLSGTTRALYGKELLVSPGIMTGNTDTRYYWDLSENIFRYGPGWDKDQVGLGNIHTVDEKVGVQAHLDTVKWMWSWIRNMDEAAL</sequence>
<dbReference type="InterPro" id="IPR001261">
    <property type="entry name" value="ArgE/DapE_CS"/>
</dbReference>
<keyword evidence="8" id="KW-0812">Transmembrane</keyword>
<dbReference type="PANTHER" id="PTHR45962:SF1">
    <property type="entry name" value="N-FATTY-ACYL-AMINO ACID SYNTHASE_HYDROLASE PM20D1"/>
    <property type="match status" value="1"/>
</dbReference>
<feature type="transmembrane region" description="Helical" evidence="8">
    <location>
        <begin position="105"/>
        <end position="124"/>
    </location>
</feature>
<evidence type="ECO:0000256" key="5">
    <source>
        <dbReference type="ARBA" id="ARBA00022801"/>
    </source>
</evidence>
<evidence type="ECO:0000256" key="3">
    <source>
        <dbReference type="ARBA" id="ARBA00022670"/>
    </source>
</evidence>
<feature type="transmembrane region" description="Helical" evidence="8">
    <location>
        <begin position="363"/>
        <end position="386"/>
    </location>
</feature>
<protein>
    <recommendedName>
        <fullName evidence="9">Major facilitator superfamily (MFS) profile domain-containing protein</fullName>
    </recommendedName>
</protein>
<dbReference type="SUPFAM" id="SSF103473">
    <property type="entry name" value="MFS general substrate transporter"/>
    <property type="match status" value="1"/>
</dbReference>
<dbReference type="Gene3D" id="3.40.630.10">
    <property type="entry name" value="Zn peptidases"/>
    <property type="match status" value="1"/>
</dbReference>
<keyword evidence="11" id="KW-1185">Reference proteome</keyword>